<keyword evidence="2" id="KW-0813">Transport</keyword>
<evidence type="ECO:0000259" key="5">
    <source>
        <dbReference type="PROSITE" id="PS50893"/>
    </source>
</evidence>
<accession>A0A2U2PBR4</accession>
<dbReference type="Proteomes" id="UP000245647">
    <property type="component" value="Unassembled WGS sequence"/>
</dbReference>
<dbReference type="SUPFAM" id="SSF52540">
    <property type="entry name" value="P-loop containing nucleoside triphosphate hydrolases"/>
    <property type="match status" value="2"/>
</dbReference>
<sequence>MENIILSFKDVTVRGATQTIFGGLDFEIKKGEHWALVGASGSGKSSLLDTIAGKYPISGGHVVHPLPEGGQEAERVRDPLFTWHKLVALVGTRHGFRNLSNVSNFYYQQRFNSSDSEDSELVEEYLLRVQHTGRGGIWDFGRVTEKLKLTPLLNKQLIKLSNGETKRLLIASALIKNPVLLLLDNPLTGLDTGTRKEFNDLLSEISATGISVIMSTAPTEIPDSITHVAVLEKGKIVASMDKSGFDAAMLNFSSLPVINTEELGTLISEGQGQAYSSIVEMKDIVIQYGEKVILDHVNWTIKQGERWALVGHNGAGKSTLLSLINADNPQAYANHIILFDRKRGSGESIWDIKRKTGFVSPELFQYFPAGTSCLQVIESGYYDTLGLFRPSNPQKAEVAKRWMRLLEIECFAARLFKNVPASTQRLCLLARALIKNPPLLIFDEPCQGLDRHQQDHFKHVVDAICSRSNVSLIYVSHYEHEIPASVDKILKLENGKVVID</sequence>
<dbReference type="SMART" id="SM00382">
    <property type="entry name" value="AAA"/>
    <property type="match status" value="2"/>
</dbReference>
<reference evidence="6 7" key="1">
    <citation type="submission" date="2018-04" db="EMBL/GenBank/DDBJ databases">
        <title>Pedobacter chongqingensis sp. nov., isolated from a rottenly hemp rope.</title>
        <authorList>
            <person name="Cai Y."/>
        </authorList>
    </citation>
    <scope>NUCLEOTIDE SEQUENCE [LARGE SCALE GENOMIC DNA]</scope>
    <source>
        <strain evidence="6 7">FJ4-8</strain>
    </source>
</reference>
<keyword evidence="7" id="KW-1185">Reference proteome</keyword>
<dbReference type="Gene3D" id="3.40.50.300">
    <property type="entry name" value="P-loop containing nucleotide triphosphate hydrolases"/>
    <property type="match status" value="2"/>
</dbReference>
<dbReference type="GO" id="GO:0005524">
    <property type="term" value="F:ATP binding"/>
    <property type="evidence" value="ECO:0007669"/>
    <property type="project" value="UniProtKB-KW"/>
</dbReference>
<evidence type="ECO:0000313" key="7">
    <source>
        <dbReference type="Proteomes" id="UP000245647"/>
    </source>
</evidence>
<dbReference type="InterPro" id="IPR027417">
    <property type="entry name" value="P-loop_NTPase"/>
</dbReference>
<gene>
    <name evidence="6" type="ORF">DDR33_20435</name>
</gene>
<feature type="domain" description="ABC transporter" evidence="5">
    <location>
        <begin position="279"/>
        <end position="499"/>
    </location>
</feature>
<dbReference type="RefSeq" id="WP_109417653.1">
    <property type="nucleotide sequence ID" value="NZ_QEAS01000020.1"/>
</dbReference>
<dbReference type="Pfam" id="PF00005">
    <property type="entry name" value="ABC_tran"/>
    <property type="match status" value="2"/>
</dbReference>
<evidence type="ECO:0000256" key="2">
    <source>
        <dbReference type="ARBA" id="ARBA00022448"/>
    </source>
</evidence>
<organism evidence="6 7">
    <name type="scientific">Pararcticibacter amylolyticus</name>
    <dbReference type="NCBI Taxonomy" id="2173175"/>
    <lineage>
        <taxon>Bacteria</taxon>
        <taxon>Pseudomonadati</taxon>
        <taxon>Bacteroidota</taxon>
        <taxon>Sphingobacteriia</taxon>
        <taxon>Sphingobacteriales</taxon>
        <taxon>Sphingobacteriaceae</taxon>
        <taxon>Pararcticibacter</taxon>
    </lineage>
</organism>
<dbReference type="InterPro" id="IPR003593">
    <property type="entry name" value="AAA+_ATPase"/>
</dbReference>
<dbReference type="PROSITE" id="PS50893">
    <property type="entry name" value="ABC_TRANSPORTER_2"/>
    <property type="match status" value="2"/>
</dbReference>
<feature type="domain" description="ABC transporter" evidence="5">
    <location>
        <begin position="6"/>
        <end position="258"/>
    </location>
</feature>
<evidence type="ECO:0000256" key="4">
    <source>
        <dbReference type="ARBA" id="ARBA00022840"/>
    </source>
</evidence>
<name>A0A2U2PBR4_9SPHI</name>
<evidence type="ECO:0000256" key="3">
    <source>
        <dbReference type="ARBA" id="ARBA00022741"/>
    </source>
</evidence>
<keyword evidence="3" id="KW-0547">Nucleotide-binding</keyword>
<dbReference type="PANTHER" id="PTHR43117">
    <property type="entry name" value="OSMOPROTECTANT IMPORT ATP-BINDING PROTEIN OSMV"/>
    <property type="match status" value="1"/>
</dbReference>
<comment type="caution">
    <text evidence="6">The sequence shown here is derived from an EMBL/GenBank/DDBJ whole genome shotgun (WGS) entry which is preliminary data.</text>
</comment>
<dbReference type="OrthoDB" id="9789994at2"/>
<protein>
    <submittedName>
        <fullName evidence="6">ABC transporter</fullName>
    </submittedName>
</protein>
<dbReference type="InterPro" id="IPR003439">
    <property type="entry name" value="ABC_transporter-like_ATP-bd"/>
</dbReference>
<dbReference type="EMBL" id="QEAS01000020">
    <property type="protein sequence ID" value="PWG78795.1"/>
    <property type="molecule type" value="Genomic_DNA"/>
</dbReference>
<comment type="similarity">
    <text evidence="1">Belongs to the ABC transporter superfamily.</text>
</comment>
<proteinExistence type="inferred from homology"/>
<dbReference type="AlphaFoldDB" id="A0A2U2PBR4"/>
<keyword evidence="4" id="KW-0067">ATP-binding</keyword>
<dbReference type="GO" id="GO:0016887">
    <property type="term" value="F:ATP hydrolysis activity"/>
    <property type="evidence" value="ECO:0007669"/>
    <property type="project" value="InterPro"/>
</dbReference>
<dbReference type="PANTHER" id="PTHR43117:SF4">
    <property type="entry name" value="OSMOPROTECTANT IMPORT ATP-BINDING PROTEIN OSMV"/>
    <property type="match status" value="1"/>
</dbReference>
<evidence type="ECO:0000256" key="1">
    <source>
        <dbReference type="ARBA" id="ARBA00005417"/>
    </source>
</evidence>
<evidence type="ECO:0000313" key="6">
    <source>
        <dbReference type="EMBL" id="PWG78795.1"/>
    </source>
</evidence>